<sequence>MDTALVVSGEQTTSASAIAALAWVTWDTIVNFGDENSLPTDLLDISSRPSSWIKWSYAFIRYIPILHEWLLRVGFFIMSNGKTLSASACVGWMIEQLLATWSVILIVDIMLMARANCRDQTIWVALVAEIVAMLIAISLTIPKIKLAENCSGMNSPATLMAYWLSSLLFETFLFVLTLHRFFRYIATHHIYDGTFMFIFMRDGTWAFAMIFTVLLLNTLFYQLIHSPLIQAGYFWVLAVMSFTGSHVLLNIRRFANKQLQETLPTTQGSSAIAFTTP</sequence>
<organism evidence="1 2">
    <name type="scientific">Irpex rosettiformis</name>
    <dbReference type="NCBI Taxonomy" id="378272"/>
    <lineage>
        <taxon>Eukaryota</taxon>
        <taxon>Fungi</taxon>
        <taxon>Dikarya</taxon>
        <taxon>Basidiomycota</taxon>
        <taxon>Agaricomycotina</taxon>
        <taxon>Agaricomycetes</taxon>
        <taxon>Polyporales</taxon>
        <taxon>Irpicaceae</taxon>
        <taxon>Irpex</taxon>
    </lineage>
</organism>
<evidence type="ECO:0000313" key="1">
    <source>
        <dbReference type="EMBL" id="KAI0085679.1"/>
    </source>
</evidence>
<proteinExistence type="predicted"/>
<protein>
    <submittedName>
        <fullName evidence="1">Uncharacterized protein</fullName>
    </submittedName>
</protein>
<dbReference type="EMBL" id="MU274929">
    <property type="protein sequence ID" value="KAI0085679.1"/>
    <property type="molecule type" value="Genomic_DNA"/>
</dbReference>
<keyword evidence="2" id="KW-1185">Reference proteome</keyword>
<evidence type="ECO:0000313" key="2">
    <source>
        <dbReference type="Proteomes" id="UP001055072"/>
    </source>
</evidence>
<comment type="caution">
    <text evidence="1">The sequence shown here is derived from an EMBL/GenBank/DDBJ whole genome shotgun (WGS) entry which is preliminary data.</text>
</comment>
<reference evidence="1" key="1">
    <citation type="journal article" date="2021" name="Environ. Microbiol.">
        <title>Gene family expansions and transcriptome signatures uncover fungal adaptations to wood decay.</title>
        <authorList>
            <person name="Hage H."/>
            <person name="Miyauchi S."/>
            <person name="Viragh M."/>
            <person name="Drula E."/>
            <person name="Min B."/>
            <person name="Chaduli D."/>
            <person name="Navarro D."/>
            <person name="Favel A."/>
            <person name="Norest M."/>
            <person name="Lesage-Meessen L."/>
            <person name="Balint B."/>
            <person name="Merenyi Z."/>
            <person name="de Eugenio L."/>
            <person name="Morin E."/>
            <person name="Martinez A.T."/>
            <person name="Baldrian P."/>
            <person name="Stursova M."/>
            <person name="Martinez M.J."/>
            <person name="Novotny C."/>
            <person name="Magnuson J.K."/>
            <person name="Spatafora J.W."/>
            <person name="Maurice S."/>
            <person name="Pangilinan J."/>
            <person name="Andreopoulos W."/>
            <person name="LaButti K."/>
            <person name="Hundley H."/>
            <person name="Na H."/>
            <person name="Kuo A."/>
            <person name="Barry K."/>
            <person name="Lipzen A."/>
            <person name="Henrissat B."/>
            <person name="Riley R."/>
            <person name="Ahrendt S."/>
            <person name="Nagy L.G."/>
            <person name="Grigoriev I.V."/>
            <person name="Martin F."/>
            <person name="Rosso M.N."/>
        </authorList>
    </citation>
    <scope>NUCLEOTIDE SEQUENCE</scope>
    <source>
        <strain evidence="1">CBS 384.51</strain>
    </source>
</reference>
<accession>A0ACB8TUX4</accession>
<name>A0ACB8TUX4_9APHY</name>
<gene>
    <name evidence="1" type="ORF">BDY19DRAFT_908891</name>
</gene>
<dbReference type="Proteomes" id="UP001055072">
    <property type="component" value="Unassembled WGS sequence"/>
</dbReference>